<dbReference type="RefSeq" id="WP_377556503.1">
    <property type="nucleotide sequence ID" value="NZ_JBHUHQ010000014.1"/>
</dbReference>
<name>A0ABW4W030_9BACI</name>
<evidence type="ECO:0000313" key="3">
    <source>
        <dbReference type="Proteomes" id="UP001597383"/>
    </source>
</evidence>
<proteinExistence type="predicted"/>
<dbReference type="EMBL" id="JBHUHQ010000014">
    <property type="protein sequence ID" value="MFD2044195.1"/>
    <property type="molecule type" value="Genomic_DNA"/>
</dbReference>
<evidence type="ECO:0000313" key="2">
    <source>
        <dbReference type="EMBL" id="MFD2044195.1"/>
    </source>
</evidence>
<comment type="caution">
    <text evidence="2">The sequence shown here is derived from an EMBL/GenBank/DDBJ whole genome shotgun (WGS) entry which is preliminary data.</text>
</comment>
<reference evidence="3" key="1">
    <citation type="journal article" date="2019" name="Int. J. Syst. Evol. Microbiol.">
        <title>The Global Catalogue of Microorganisms (GCM) 10K type strain sequencing project: providing services to taxonomists for standard genome sequencing and annotation.</title>
        <authorList>
            <consortium name="The Broad Institute Genomics Platform"/>
            <consortium name="The Broad Institute Genome Sequencing Center for Infectious Disease"/>
            <person name="Wu L."/>
            <person name="Ma J."/>
        </authorList>
    </citation>
    <scope>NUCLEOTIDE SEQUENCE [LARGE SCALE GENOMIC DNA]</scope>
    <source>
        <strain evidence="3">R28</strain>
    </source>
</reference>
<evidence type="ECO:0008006" key="4">
    <source>
        <dbReference type="Google" id="ProtNLM"/>
    </source>
</evidence>
<evidence type="ECO:0000256" key="1">
    <source>
        <dbReference type="SAM" id="MobiDB-lite"/>
    </source>
</evidence>
<dbReference type="Proteomes" id="UP001597383">
    <property type="component" value="Unassembled WGS sequence"/>
</dbReference>
<accession>A0ABW4W030</accession>
<feature type="region of interest" description="Disordered" evidence="1">
    <location>
        <begin position="32"/>
        <end position="97"/>
    </location>
</feature>
<keyword evidence="3" id="KW-1185">Reference proteome</keyword>
<protein>
    <recommendedName>
        <fullName evidence="4">Transporter</fullName>
    </recommendedName>
</protein>
<feature type="compositionally biased region" description="Low complexity" evidence="1">
    <location>
        <begin position="33"/>
        <end position="44"/>
    </location>
</feature>
<feature type="compositionally biased region" description="Gly residues" evidence="1">
    <location>
        <begin position="45"/>
        <end position="61"/>
    </location>
</feature>
<organism evidence="2 3">
    <name type="scientific">Ornithinibacillus salinisoli</name>
    <dbReference type="NCBI Taxonomy" id="1848459"/>
    <lineage>
        <taxon>Bacteria</taxon>
        <taxon>Bacillati</taxon>
        <taxon>Bacillota</taxon>
        <taxon>Bacilli</taxon>
        <taxon>Bacillales</taxon>
        <taxon>Bacillaceae</taxon>
        <taxon>Ornithinibacillus</taxon>
    </lineage>
</organism>
<gene>
    <name evidence="2" type="ORF">ACFSJF_07955</name>
</gene>
<sequence length="164" mass="18334">MNHFQRPYIDERQFNLPGYLIGQFFGYPNVPWQTGGQFPGQPGQFPGGGQTGGQFPGGGPSPGFPGEGQFPGQPGGGPQQGGAPTSPPPGFQPQQPQYQTYAVDPGAIQGCLYRFTYVWLERGSSFWFYPTYVGRRSISGFRWQRNRWVYFGIDLDRIESFQCY</sequence>